<organism evidence="7 8">
    <name type="scientific">Humisphaera borealis</name>
    <dbReference type="NCBI Taxonomy" id="2807512"/>
    <lineage>
        <taxon>Bacteria</taxon>
        <taxon>Pseudomonadati</taxon>
        <taxon>Planctomycetota</taxon>
        <taxon>Phycisphaerae</taxon>
        <taxon>Tepidisphaerales</taxon>
        <taxon>Tepidisphaeraceae</taxon>
        <taxon>Humisphaera</taxon>
    </lineage>
</organism>
<comment type="similarity">
    <text evidence="1">Belongs to the peptidase C2 family.</text>
</comment>
<dbReference type="PROSITE" id="PS50203">
    <property type="entry name" value="CALPAIN_CAT"/>
    <property type="match status" value="1"/>
</dbReference>
<dbReference type="GO" id="GO:0004198">
    <property type="term" value="F:calcium-dependent cysteine-type endopeptidase activity"/>
    <property type="evidence" value="ECO:0007669"/>
    <property type="project" value="InterPro"/>
</dbReference>
<protein>
    <recommendedName>
        <fullName evidence="6">Calpain catalytic domain-containing protein</fullName>
    </recommendedName>
</protein>
<keyword evidence="4 5" id="KW-0788">Thiol protease</keyword>
<evidence type="ECO:0000256" key="1">
    <source>
        <dbReference type="ARBA" id="ARBA00007623"/>
    </source>
</evidence>
<evidence type="ECO:0000259" key="6">
    <source>
        <dbReference type="PROSITE" id="PS50203"/>
    </source>
</evidence>
<evidence type="ECO:0000256" key="4">
    <source>
        <dbReference type="ARBA" id="ARBA00022807"/>
    </source>
</evidence>
<dbReference type="InterPro" id="IPR022684">
    <property type="entry name" value="Calpain_cysteine_protease"/>
</dbReference>
<dbReference type="SMART" id="SM00230">
    <property type="entry name" value="CysPc"/>
    <property type="match status" value="1"/>
</dbReference>
<gene>
    <name evidence="7" type="ORF">IPV69_09215</name>
</gene>
<dbReference type="InterPro" id="IPR038765">
    <property type="entry name" value="Papain-like_cys_pep_sf"/>
</dbReference>
<evidence type="ECO:0000256" key="5">
    <source>
        <dbReference type="PROSITE-ProRule" id="PRU00239"/>
    </source>
</evidence>
<evidence type="ECO:0000313" key="8">
    <source>
        <dbReference type="Proteomes" id="UP000593765"/>
    </source>
</evidence>
<dbReference type="GO" id="GO:0006508">
    <property type="term" value="P:proteolysis"/>
    <property type="evidence" value="ECO:0007669"/>
    <property type="project" value="UniProtKB-KW"/>
</dbReference>
<dbReference type="Pfam" id="PF00353">
    <property type="entry name" value="HemolysinCabind"/>
    <property type="match status" value="2"/>
</dbReference>
<dbReference type="Proteomes" id="UP000593765">
    <property type="component" value="Chromosome"/>
</dbReference>
<keyword evidence="2 5" id="KW-0645">Protease</keyword>
<dbReference type="InterPro" id="IPR001300">
    <property type="entry name" value="Peptidase_C2_calpain_cat"/>
</dbReference>
<proteinExistence type="inferred from homology"/>
<keyword evidence="3 5" id="KW-0378">Hydrolase</keyword>
<reference evidence="7 8" key="1">
    <citation type="submission" date="2020-10" db="EMBL/GenBank/DDBJ databases">
        <title>Wide distribution of Phycisphaera-like planctomycetes from WD2101 soil group in peatlands and genome analysis of the first cultivated representative.</title>
        <authorList>
            <person name="Dedysh S.N."/>
            <person name="Beletsky A.V."/>
            <person name="Ivanova A."/>
            <person name="Kulichevskaya I.S."/>
            <person name="Suzina N.E."/>
            <person name="Philippov D.A."/>
            <person name="Rakitin A.L."/>
            <person name="Mardanov A.V."/>
            <person name="Ravin N.V."/>
        </authorList>
    </citation>
    <scope>NUCLEOTIDE SEQUENCE [LARGE SCALE GENOMIC DNA]</scope>
    <source>
        <strain evidence="7 8">M1803</strain>
    </source>
</reference>
<dbReference type="RefSeq" id="WP_206294812.1">
    <property type="nucleotide sequence ID" value="NZ_CP063458.1"/>
</dbReference>
<dbReference type="Pfam" id="PF00648">
    <property type="entry name" value="Peptidase_C2"/>
    <property type="match status" value="1"/>
</dbReference>
<dbReference type="GO" id="GO:0005737">
    <property type="term" value="C:cytoplasm"/>
    <property type="evidence" value="ECO:0007669"/>
    <property type="project" value="TreeGrafter"/>
</dbReference>
<dbReference type="SUPFAM" id="SSF51120">
    <property type="entry name" value="beta-Roll"/>
    <property type="match status" value="1"/>
</dbReference>
<evidence type="ECO:0000256" key="3">
    <source>
        <dbReference type="ARBA" id="ARBA00022801"/>
    </source>
</evidence>
<dbReference type="PRINTS" id="PR00313">
    <property type="entry name" value="CABNDNGRPT"/>
</dbReference>
<dbReference type="PANTHER" id="PTHR10183">
    <property type="entry name" value="CALPAIN"/>
    <property type="match status" value="1"/>
</dbReference>
<keyword evidence="8" id="KW-1185">Reference proteome</keyword>
<dbReference type="InterPro" id="IPR001343">
    <property type="entry name" value="Hemolysn_Ca-bd"/>
</dbReference>
<dbReference type="EMBL" id="CP063458">
    <property type="protein sequence ID" value="QOV91515.1"/>
    <property type="molecule type" value="Genomic_DNA"/>
</dbReference>
<name>A0A7M2X1F5_9BACT</name>
<dbReference type="GO" id="GO:0005509">
    <property type="term" value="F:calcium ion binding"/>
    <property type="evidence" value="ECO:0007669"/>
    <property type="project" value="InterPro"/>
</dbReference>
<dbReference type="Gene3D" id="2.150.10.10">
    <property type="entry name" value="Serralysin-like metalloprotease, C-terminal"/>
    <property type="match status" value="1"/>
</dbReference>
<dbReference type="PANTHER" id="PTHR10183:SF379">
    <property type="entry name" value="CALPAIN-5"/>
    <property type="match status" value="1"/>
</dbReference>
<evidence type="ECO:0000256" key="2">
    <source>
        <dbReference type="ARBA" id="ARBA00022670"/>
    </source>
</evidence>
<accession>A0A7M2X1F5</accession>
<dbReference type="KEGG" id="hbs:IPV69_09215"/>
<feature type="active site" evidence="5">
    <location>
        <position position="423"/>
    </location>
</feature>
<dbReference type="AlphaFoldDB" id="A0A7M2X1F5"/>
<feature type="active site" evidence="5">
    <location>
        <position position="276"/>
    </location>
</feature>
<evidence type="ECO:0000313" key="7">
    <source>
        <dbReference type="EMBL" id="QOV91515.1"/>
    </source>
</evidence>
<dbReference type="SUPFAM" id="SSF54001">
    <property type="entry name" value="Cysteine proteinases"/>
    <property type="match status" value="1"/>
</dbReference>
<dbReference type="InterPro" id="IPR011049">
    <property type="entry name" value="Serralysin-like_metalloprot_C"/>
</dbReference>
<feature type="active site" evidence="5">
    <location>
        <position position="445"/>
    </location>
</feature>
<sequence>MDRSNRHGAASVETLERRMLLAAQPFAITEASISGGIELRVIGTDAGDRLDVSQSGLVLTLTNGSWSKTYSKSFKSLYIDGGNGNDLITLDPSVMIDAIIKGAAGNDSLSGGSGHDRIYGGTGTNMLYGANGDDILVSVGGANNDRLIGGLDNDSYWLDTDAAEVITDVSPAETAGGAVHRISEFSNSKATETTLKKVKTVKQIANKAGKLKNKTVVEMVQTTKVIPATKELLGQQLVDPTFTRAATGYTNFADHMLFPDGGPKLTDIQQGQIGSCYFLSVLSSIAKTNPGWLKQTIVDLGDGTYCVQFTKGTTKAYVRVDADLPTATGGGLAYVNFGAQGSLWVALIEKAWASFRTNAASYASIDGGWMDESYRALGMGATNVMSGTAAQILAGMAAALDAGKSVTFAVATPPSGSNLVGMHAYTVDRVNLGSDGKPVSVRLRNPWGVDAYTCTDGLNDGYVTISADQTAKALLGYAIGTY</sequence>
<feature type="domain" description="Calpain catalytic" evidence="6">
    <location>
        <begin position="261"/>
        <end position="453"/>
    </location>
</feature>